<dbReference type="GO" id="GO:0006637">
    <property type="term" value="P:acyl-CoA metabolic process"/>
    <property type="evidence" value="ECO:0007669"/>
    <property type="project" value="InterPro"/>
</dbReference>
<evidence type="ECO:0000259" key="3">
    <source>
        <dbReference type="Pfam" id="PF02551"/>
    </source>
</evidence>
<dbReference type="InterPro" id="IPR029069">
    <property type="entry name" value="HotDog_dom_sf"/>
</dbReference>
<evidence type="ECO:0000313" key="5">
    <source>
        <dbReference type="EMBL" id="MCV7173630.1"/>
    </source>
</evidence>
<comment type="similarity">
    <text evidence="1">Belongs to the C/M/P thioester hydrolase family.</text>
</comment>
<sequence>MTALDNDKTDAAAAAGLSWIAALLQYRRDGDTFVAPQVSTGPEHRLFGGLVAAQALGAAGATVEPDKLPQSLHAYFVRGGRYGVDVEMHVERTRDGRSFDTRRVTAVQQGTAILEMIASFHRPEAGTDWHPPRTPGIAFADAVPKSPDLESVEHFEIRTHPDDDSPFAVPPFWIRTVEHIEDDPLVRACALTYMSDFGPVPSARPPGAPAVPGAGMAASLDHSVWFHRPFVPHHWHRYEVNGVNNSDARGLAIGSLYDTSGALVASTTQEALWRF</sequence>
<dbReference type="Pfam" id="PF02551">
    <property type="entry name" value="Acyl_CoA_thio"/>
    <property type="match status" value="1"/>
</dbReference>
<feature type="domain" description="Acyl-CoA thioesterase-like N-terminal HotDog" evidence="4">
    <location>
        <begin position="45"/>
        <end position="121"/>
    </location>
</feature>
<dbReference type="AlphaFoldDB" id="A0A9X2YSP0"/>
<dbReference type="Gene3D" id="2.40.160.210">
    <property type="entry name" value="Acyl-CoA thioesterase, double hotdog domain"/>
    <property type="match status" value="1"/>
</dbReference>
<dbReference type="GO" id="GO:0009062">
    <property type="term" value="P:fatty acid catabolic process"/>
    <property type="evidence" value="ECO:0007669"/>
    <property type="project" value="TreeGrafter"/>
</dbReference>
<feature type="domain" description="Acyl-CoA thioesterase 2 C-terminal" evidence="3">
    <location>
        <begin position="173"/>
        <end position="270"/>
    </location>
</feature>
<comment type="caution">
    <text evidence="5">The sequence shown here is derived from an EMBL/GenBank/DDBJ whole genome shotgun (WGS) entry which is preliminary data.</text>
</comment>
<keyword evidence="6" id="KW-1185">Reference proteome</keyword>
<reference evidence="5" key="2">
    <citation type="journal article" date="2022" name="BMC Genomics">
        <title>Comparative genome analysis of mycobacteria focusing on tRNA and non-coding RNA.</title>
        <authorList>
            <person name="Behra P.R.K."/>
            <person name="Pettersson B.M.F."/>
            <person name="Ramesh M."/>
            <person name="Das S."/>
            <person name="Dasgupta S."/>
            <person name="Kirsebom L.A."/>
        </authorList>
    </citation>
    <scope>NUCLEOTIDE SEQUENCE</scope>
    <source>
        <strain evidence="5">DSM 44615</strain>
    </source>
</reference>
<protein>
    <submittedName>
        <fullName evidence="5">Thioesterase family protein</fullName>
    </submittedName>
</protein>
<evidence type="ECO:0000313" key="6">
    <source>
        <dbReference type="Proteomes" id="UP001140293"/>
    </source>
</evidence>
<dbReference type="Pfam" id="PF13622">
    <property type="entry name" value="4HBT_3"/>
    <property type="match status" value="1"/>
</dbReference>
<dbReference type="CDD" id="cd03445">
    <property type="entry name" value="Thioesterase_II_repeat2"/>
    <property type="match status" value="1"/>
</dbReference>
<dbReference type="InterPro" id="IPR003703">
    <property type="entry name" value="Acyl_CoA_thio"/>
</dbReference>
<keyword evidence="2" id="KW-0378">Hydrolase</keyword>
<dbReference type="InterPro" id="IPR025652">
    <property type="entry name" value="TesB_C"/>
</dbReference>
<evidence type="ECO:0000256" key="2">
    <source>
        <dbReference type="ARBA" id="ARBA00022801"/>
    </source>
</evidence>
<accession>A0A9X2YSP0</accession>
<dbReference type="GO" id="GO:0047617">
    <property type="term" value="F:fatty acyl-CoA hydrolase activity"/>
    <property type="evidence" value="ECO:0007669"/>
    <property type="project" value="InterPro"/>
</dbReference>
<reference evidence="5" key="1">
    <citation type="submission" date="2020-07" db="EMBL/GenBank/DDBJ databases">
        <authorList>
            <person name="Pettersson B.M.F."/>
            <person name="Behra P.R.K."/>
            <person name="Ramesh M."/>
            <person name="Das S."/>
            <person name="Dasgupta S."/>
            <person name="Kirsebom L.A."/>
        </authorList>
    </citation>
    <scope>NUCLEOTIDE SEQUENCE</scope>
    <source>
        <strain evidence="5">DSM 44615</strain>
    </source>
</reference>
<gene>
    <name evidence="5" type="ORF">H7I41_27265</name>
</gene>
<dbReference type="PANTHER" id="PTHR11066:SF34">
    <property type="entry name" value="ACYL-COENZYME A THIOESTERASE 8"/>
    <property type="match status" value="1"/>
</dbReference>
<organism evidence="5 6">
    <name type="scientific">[Mycobacterium] manitobense</name>
    <dbReference type="NCBI Taxonomy" id="190147"/>
    <lineage>
        <taxon>Bacteria</taxon>
        <taxon>Bacillati</taxon>
        <taxon>Actinomycetota</taxon>
        <taxon>Actinomycetes</taxon>
        <taxon>Mycobacteriales</taxon>
        <taxon>Mycobacteriaceae</taxon>
        <taxon>Mycolicibacterium</taxon>
    </lineage>
</organism>
<dbReference type="CDD" id="cd03444">
    <property type="entry name" value="Thioesterase_II_repeat1"/>
    <property type="match status" value="1"/>
</dbReference>
<dbReference type="InterPro" id="IPR042171">
    <property type="entry name" value="Acyl-CoA_hotdog"/>
</dbReference>
<proteinExistence type="inferred from homology"/>
<dbReference type="PANTHER" id="PTHR11066">
    <property type="entry name" value="ACYL-COA THIOESTERASE"/>
    <property type="match status" value="1"/>
</dbReference>
<name>A0A9X2YSP0_9MYCO</name>
<dbReference type="RefSeq" id="WP_264015802.1">
    <property type="nucleotide sequence ID" value="NZ_JACKSJ010000248.1"/>
</dbReference>
<evidence type="ECO:0000256" key="1">
    <source>
        <dbReference type="ARBA" id="ARBA00006538"/>
    </source>
</evidence>
<dbReference type="EMBL" id="JACKSJ010000248">
    <property type="protein sequence ID" value="MCV7173630.1"/>
    <property type="molecule type" value="Genomic_DNA"/>
</dbReference>
<evidence type="ECO:0000259" key="4">
    <source>
        <dbReference type="Pfam" id="PF13622"/>
    </source>
</evidence>
<dbReference type="InterPro" id="IPR049449">
    <property type="entry name" value="TesB_ACOT8-like_N"/>
</dbReference>
<dbReference type="SUPFAM" id="SSF54637">
    <property type="entry name" value="Thioesterase/thiol ester dehydrase-isomerase"/>
    <property type="match status" value="2"/>
</dbReference>
<dbReference type="Proteomes" id="UP001140293">
    <property type="component" value="Unassembled WGS sequence"/>
</dbReference>